<comment type="similarity">
    <text evidence="1">Belongs to the ATP-dependent AMP-binding enzyme family.</text>
</comment>
<dbReference type="Gene3D" id="3.30.300.30">
    <property type="match status" value="1"/>
</dbReference>
<sequence length="527" mass="58169">MERPWLQYVVEGNPKEIEIPEISLVELLGESLQAYPHHTAITFFNQTYTYKELESHIQKAAGMLWDKGIRKGDRVAIMLPNCPQYPVNFYGALSCGATVVQLNPMFQPTELLHILKDSETKALIILDRLLPLFQSIAGETPVKEVIAVGLEPDFTDGESAKEMPQVKIDPIDDVAVLQYTGGTTGLPKGAMLTHYNIAANTLQSAATGLVKTRKGEERVLTIAPLFHVYGMTSGMCVTFHNGGNLILVPKFDVEQVVALIEQTKPTAFPGVPTMYIALLDYYKTRQFDLGCLTTCSSGSAPLPLEVLEQFNKVSGTKVAEGYGLSEASPVTHRNPISGLQKNGSIGIPLPNTDARIVDIATGEQTLEAGQVGELVIKGPQVMKGYWNRPEETNLTIREGWLFTGDLATMDEDGFFYIVGRKKEMILASGFNVYPIEVENVIYRHPAVLEAAVFGIPDEYRGETVQAMVVLKEGAELTEQQLIDFCRTELAAYKVPAHVQFVQHLPKTAVGKILKRTLREQFINNKAQ</sequence>
<dbReference type="FunFam" id="3.30.300.30:FF:000008">
    <property type="entry name" value="2,3-dihydroxybenzoate-AMP ligase"/>
    <property type="match status" value="1"/>
</dbReference>
<dbReference type="GO" id="GO:0016877">
    <property type="term" value="F:ligase activity, forming carbon-sulfur bonds"/>
    <property type="evidence" value="ECO:0007669"/>
    <property type="project" value="UniProtKB-ARBA"/>
</dbReference>
<dbReference type="InterPro" id="IPR050237">
    <property type="entry name" value="ATP-dep_AMP-bd_enzyme"/>
</dbReference>
<proteinExistence type="inferred from homology"/>
<evidence type="ECO:0000256" key="2">
    <source>
        <dbReference type="ARBA" id="ARBA00022598"/>
    </source>
</evidence>
<evidence type="ECO:0000259" key="3">
    <source>
        <dbReference type="Pfam" id="PF00501"/>
    </source>
</evidence>
<dbReference type="InterPro" id="IPR045851">
    <property type="entry name" value="AMP-bd_C_sf"/>
</dbReference>
<dbReference type="CDD" id="cd05936">
    <property type="entry name" value="FC-FACS_FadD_like"/>
    <property type="match status" value="1"/>
</dbReference>
<dbReference type="InterPro" id="IPR042099">
    <property type="entry name" value="ANL_N_sf"/>
</dbReference>
<evidence type="ECO:0000256" key="1">
    <source>
        <dbReference type="ARBA" id="ARBA00006432"/>
    </source>
</evidence>
<feature type="domain" description="AMP-binding enzyme C-terminal" evidence="4">
    <location>
        <begin position="436"/>
        <end position="511"/>
    </location>
</feature>
<dbReference type="Gene3D" id="3.40.50.12780">
    <property type="entry name" value="N-terminal domain of ligase-like"/>
    <property type="match status" value="1"/>
</dbReference>
<dbReference type="Pfam" id="PF00501">
    <property type="entry name" value="AMP-binding"/>
    <property type="match status" value="1"/>
</dbReference>
<dbReference type="Proteomes" id="UP000509222">
    <property type="component" value="Chromosome"/>
</dbReference>
<dbReference type="Pfam" id="PF13193">
    <property type="entry name" value="AMP-binding_C"/>
    <property type="match status" value="1"/>
</dbReference>
<dbReference type="SUPFAM" id="SSF56801">
    <property type="entry name" value="Acetyl-CoA synthetase-like"/>
    <property type="match status" value="1"/>
</dbReference>
<dbReference type="EMBL" id="CP051177">
    <property type="protein sequence ID" value="QKX50601.1"/>
    <property type="molecule type" value="Genomic_DNA"/>
</dbReference>
<gene>
    <name evidence="5" type="ORF">HF394_08420</name>
</gene>
<organism evidence="5 6">
    <name type="scientific">Planococcus glaciei</name>
    <dbReference type="NCBI Taxonomy" id="459472"/>
    <lineage>
        <taxon>Bacteria</taxon>
        <taxon>Bacillati</taxon>
        <taxon>Bacillota</taxon>
        <taxon>Bacilli</taxon>
        <taxon>Bacillales</taxon>
        <taxon>Caryophanaceae</taxon>
        <taxon>Planococcus</taxon>
    </lineage>
</organism>
<reference evidence="6" key="2">
    <citation type="submission" date="2020-06" db="EMBL/GenBank/DDBJ databases">
        <title>Isolation of Planomicrobium glaciei.</title>
        <authorList>
            <person name="Malisova L."/>
            <person name="Safrankova R."/>
            <person name="Jakubu V."/>
            <person name="Spanelova P."/>
        </authorList>
    </citation>
    <scope>NUCLEOTIDE SEQUENCE [LARGE SCALE GENOMIC DNA]</scope>
    <source>
        <strain evidence="6">NRL-ATB46093</strain>
    </source>
</reference>
<accession>A0A7H8QAQ6</accession>
<dbReference type="FunFam" id="3.40.50.12780:FF:000003">
    <property type="entry name" value="Long-chain-fatty-acid--CoA ligase FadD"/>
    <property type="match status" value="1"/>
</dbReference>
<keyword evidence="6" id="KW-1185">Reference proteome</keyword>
<protein>
    <submittedName>
        <fullName evidence="5">Long-chain fatty acid--CoA ligase</fullName>
    </submittedName>
</protein>
<dbReference type="RefSeq" id="WP_176294393.1">
    <property type="nucleotide sequence ID" value="NZ_CP051177.1"/>
</dbReference>
<dbReference type="PANTHER" id="PTHR43767:SF9">
    <property type="entry name" value="LONG-CHAIN-FATTY-ACID--COA LIGASE"/>
    <property type="match status" value="1"/>
</dbReference>
<keyword evidence="2 5" id="KW-0436">Ligase</keyword>
<dbReference type="AlphaFoldDB" id="A0A7H8QAQ6"/>
<dbReference type="InterPro" id="IPR025110">
    <property type="entry name" value="AMP-bd_C"/>
</dbReference>
<evidence type="ECO:0000313" key="6">
    <source>
        <dbReference type="Proteomes" id="UP000509222"/>
    </source>
</evidence>
<dbReference type="PANTHER" id="PTHR43767">
    <property type="entry name" value="LONG-CHAIN-FATTY-ACID--COA LIGASE"/>
    <property type="match status" value="1"/>
</dbReference>
<feature type="domain" description="AMP-dependent synthetase/ligase" evidence="3">
    <location>
        <begin position="31"/>
        <end position="386"/>
    </location>
</feature>
<dbReference type="InterPro" id="IPR000873">
    <property type="entry name" value="AMP-dep_synth/lig_dom"/>
</dbReference>
<dbReference type="PROSITE" id="PS00455">
    <property type="entry name" value="AMP_BINDING"/>
    <property type="match status" value="1"/>
</dbReference>
<reference evidence="5 6" key="1">
    <citation type="submission" date="2020-04" db="EMBL/GenBank/DDBJ databases">
        <authorList>
            <person name="Pajer P."/>
            <person name="Broz P."/>
        </authorList>
    </citation>
    <scope>NUCLEOTIDE SEQUENCE [LARGE SCALE GENOMIC DNA]</scope>
    <source>
        <strain evidence="6">NRL-ATB46093</strain>
    </source>
</reference>
<name>A0A7H8QAQ6_9BACL</name>
<dbReference type="InterPro" id="IPR020845">
    <property type="entry name" value="AMP-binding_CS"/>
</dbReference>
<evidence type="ECO:0000313" key="5">
    <source>
        <dbReference type="EMBL" id="QKX50601.1"/>
    </source>
</evidence>
<evidence type="ECO:0000259" key="4">
    <source>
        <dbReference type="Pfam" id="PF13193"/>
    </source>
</evidence>